<dbReference type="InterPro" id="IPR013307">
    <property type="entry name" value="Superantigen_bac"/>
</dbReference>
<feature type="signal peptide" evidence="2">
    <location>
        <begin position="1"/>
        <end position="30"/>
    </location>
</feature>
<dbReference type="Gene3D" id="2.40.50.110">
    <property type="match status" value="1"/>
</dbReference>
<reference evidence="5 6" key="1">
    <citation type="journal article" date="2016" name="Front. Microbiol.">
        <title>Comprehensive Phylogenetic Analysis of Bovine Non-aureus Staphylococci Species Based on Whole-Genome Sequencing.</title>
        <authorList>
            <person name="Naushad S."/>
            <person name="Barkema H.W."/>
            <person name="Luby C."/>
            <person name="Condas L.A."/>
            <person name="Nobrega D.B."/>
            <person name="Carson D.A."/>
            <person name="De Buck J."/>
        </authorList>
    </citation>
    <scope>NUCLEOTIDE SEQUENCE [LARGE SCALE GENOMIC DNA]</scope>
    <source>
        <strain evidence="5 6">SNUC 5959</strain>
    </source>
</reference>
<name>A0A418JJQ4_STAHY</name>
<dbReference type="SUPFAM" id="SSF54334">
    <property type="entry name" value="Superantigen toxins, C-terminal domain"/>
    <property type="match status" value="1"/>
</dbReference>
<dbReference type="InterPro" id="IPR016091">
    <property type="entry name" value="SuperAg_toxin_C"/>
</dbReference>
<comment type="similarity">
    <text evidence="1">Belongs to the staphylococcal/streptococcal toxin family.</text>
</comment>
<accession>A0A418JJQ4</accession>
<feature type="domain" description="Staphylococcal superantigen-like OB-fold" evidence="4">
    <location>
        <begin position="47"/>
        <end position="128"/>
    </location>
</feature>
<evidence type="ECO:0000313" key="5">
    <source>
        <dbReference type="EMBL" id="RIO46205.1"/>
    </source>
</evidence>
<dbReference type="InterPro" id="IPR006126">
    <property type="entry name" value="Staph/Strept_toxin_CS"/>
</dbReference>
<dbReference type="RefSeq" id="WP_119635344.1">
    <property type="nucleotide sequence ID" value="NZ_QXVO01000012.1"/>
</dbReference>
<evidence type="ECO:0000259" key="3">
    <source>
        <dbReference type="Pfam" id="PF02876"/>
    </source>
</evidence>
<dbReference type="InterPro" id="IPR015282">
    <property type="entry name" value="SSL_OB"/>
</dbReference>
<dbReference type="PRINTS" id="PR01800">
    <property type="entry name" value="STAPHEXOTOXN"/>
</dbReference>
<dbReference type="PROSITE" id="PS00278">
    <property type="entry name" value="STAPH_STREP_TOXIN_2"/>
    <property type="match status" value="1"/>
</dbReference>
<dbReference type="Gene3D" id="3.10.20.120">
    <property type="match status" value="1"/>
</dbReference>
<dbReference type="SUPFAM" id="SSF50203">
    <property type="entry name" value="Bacterial enterotoxins"/>
    <property type="match status" value="1"/>
</dbReference>
<organism evidence="5 6">
    <name type="scientific">Staphylococcus hyicus</name>
    <dbReference type="NCBI Taxonomy" id="1284"/>
    <lineage>
        <taxon>Bacteria</taxon>
        <taxon>Bacillati</taxon>
        <taxon>Bacillota</taxon>
        <taxon>Bacilli</taxon>
        <taxon>Bacillales</taxon>
        <taxon>Staphylococcaceae</taxon>
        <taxon>Staphylococcus</taxon>
    </lineage>
</organism>
<dbReference type="Pfam" id="PF09199">
    <property type="entry name" value="SSL_OB"/>
    <property type="match status" value="1"/>
</dbReference>
<feature type="domain" description="Staphylococcal/Streptococcal toxin beta-grasp" evidence="3">
    <location>
        <begin position="156"/>
        <end position="237"/>
    </location>
</feature>
<gene>
    <name evidence="5" type="ORF">BUZ57_05495</name>
</gene>
<comment type="caution">
    <text evidence="5">The sequence shown here is derived from an EMBL/GenBank/DDBJ whole genome shotgun (WGS) entry which is preliminary data.</text>
</comment>
<evidence type="ECO:0000256" key="2">
    <source>
        <dbReference type="SAM" id="SignalP"/>
    </source>
</evidence>
<feature type="chain" id="PRO_5019453423" evidence="2">
    <location>
        <begin position="31"/>
        <end position="237"/>
    </location>
</feature>
<dbReference type="Proteomes" id="UP000285625">
    <property type="component" value="Unassembled WGS sequence"/>
</dbReference>
<dbReference type="AlphaFoldDB" id="A0A418JJQ4"/>
<sequence>MKLSTIAKTSLALGILTTGVMTTYAQSANAEVQTSVQNNNQSQDVNDLLTYYNKPSFDHRNVRGYKTGDKVDFVDEKYNQHSEVGLVGNNKDKYKSDDDLSNIDVFVVREGNGKQSSDYTIGGITQPNKLTYKDYVKRVPFSVESTSNGWKVEQGLGAHEISKEEISLKELDFKLRKKLIDKKLLYTDGKKNGKIVVKMNSGKENDKYTFELDKKLQDHRMGDVIDSRNIEKITVEL</sequence>
<dbReference type="InterPro" id="IPR008992">
    <property type="entry name" value="Enterotoxin"/>
</dbReference>
<evidence type="ECO:0000259" key="4">
    <source>
        <dbReference type="Pfam" id="PF09199"/>
    </source>
</evidence>
<keyword evidence="2" id="KW-0732">Signal</keyword>
<dbReference type="GO" id="GO:0005576">
    <property type="term" value="C:extracellular region"/>
    <property type="evidence" value="ECO:0007669"/>
    <property type="project" value="InterPro"/>
</dbReference>
<dbReference type="InterPro" id="IPR008375">
    <property type="entry name" value="Staph_exotoxin"/>
</dbReference>
<dbReference type="Pfam" id="PF02876">
    <property type="entry name" value="Stap_Strp_tox_C"/>
    <property type="match status" value="1"/>
</dbReference>
<evidence type="ECO:0000313" key="6">
    <source>
        <dbReference type="Proteomes" id="UP000285625"/>
    </source>
</evidence>
<proteinExistence type="inferred from homology"/>
<protein>
    <submittedName>
        <fullName evidence="5">Superantigen-like protein</fullName>
    </submittedName>
</protein>
<dbReference type="InterPro" id="IPR006123">
    <property type="entry name" value="Toxin_b-grasp_Staph/Strep"/>
</dbReference>
<dbReference type="PRINTS" id="PR01898">
    <property type="entry name" value="SAGSUPRFAMLY"/>
</dbReference>
<evidence type="ECO:0000256" key="1">
    <source>
        <dbReference type="ARBA" id="ARBA00008401"/>
    </source>
</evidence>
<dbReference type="EMBL" id="QXVO01000012">
    <property type="protein sequence ID" value="RIO46205.1"/>
    <property type="molecule type" value="Genomic_DNA"/>
</dbReference>